<proteinExistence type="predicted"/>
<evidence type="ECO:0000313" key="3">
    <source>
        <dbReference type="Proteomes" id="UP001155586"/>
    </source>
</evidence>
<name>A0A9X3CFC4_9VIBR</name>
<dbReference type="EMBL" id="JAKRRX010000072">
    <property type="protein sequence ID" value="MCW8334746.1"/>
    <property type="molecule type" value="Genomic_DNA"/>
</dbReference>
<evidence type="ECO:0000313" key="2">
    <source>
        <dbReference type="EMBL" id="MCW8334746.1"/>
    </source>
</evidence>
<accession>A0A9X3CFC4</accession>
<organism evidence="2 3">
    <name type="scientific">Vibrio paucivorans</name>
    <dbReference type="NCBI Taxonomy" id="2829489"/>
    <lineage>
        <taxon>Bacteria</taxon>
        <taxon>Pseudomonadati</taxon>
        <taxon>Pseudomonadota</taxon>
        <taxon>Gammaproteobacteria</taxon>
        <taxon>Vibrionales</taxon>
        <taxon>Vibrionaceae</taxon>
        <taxon>Vibrio</taxon>
    </lineage>
</organism>
<reference evidence="2" key="1">
    <citation type="submission" date="2022-02" db="EMBL/GenBank/DDBJ databases">
        <title>Vibrio sp. nov., a new bacterium isolated from Bohai sea, China.</title>
        <authorList>
            <person name="Yuan Y."/>
        </authorList>
    </citation>
    <scope>NUCLEOTIDE SEQUENCE</scope>
    <source>
        <strain evidence="2">DBSS07</strain>
    </source>
</reference>
<gene>
    <name evidence="2" type="ORF">MD483_13030</name>
</gene>
<dbReference type="RefSeq" id="WP_265688106.1">
    <property type="nucleotide sequence ID" value="NZ_JAKRRX010000072.1"/>
</dbReference>
<feature type="chain" id="PRO_5040877917" evidence="1">
    <location>
        <begin position="21"/>
        <end position="244"/>
    </location>
</feature>
<comment type="caution">
    <text evidence="2">The sequence shown here is derived from an EMBL/GenBank/DDBJ whole genome shotgun (WGS) entry which is preliminary data.</text>
</comment>
<sequence length="244" mass="27762">MKRTLIWVYMLGVISLSAGASSFDSNYKTKEFKQYVFETEAGWKYSVSSRSTDHFSVCTVSLNDGYGAFAFAVFPRKETDIDVIYEDYEGDDDYETAYRIECFQYEIADTLSMQSVKRWKESMGDMRSLLGESGGVQSGRNLEDKLNDDLSYEDVMDLEVDEQNVGNIIRLSNVNKDTLYVCAVDTSNTSDTLYLMLLPNTLQTFQIMAAKNGDWSANVKGCSTFSVDIGYTYQEIRERVNKQL</sequence>
<protein>
    <submittedName>
        <fullName evidence="2">Uncharacterized protein</fullName>
    </submittedName>
</protein>
<evidence type="ECO:0000256" key="1">
    <source>
        <dbReference type="SAM" id="SignalP"/>
    </source>
</evidence>
<keyword evidence="3" id="KW-1185">Reference proteome</keyword>
<feature type="signal peptide" evidence="1">
    <location>
        <begin position="1"/>
        <end position="20"/>
    </location>
</feature>
<keyword evidence="1" id="KW-0732">Signal</keyword>
<dbReference type="Proteomes" id="UP001155586">
    <property type="component" value="Unassembled WGS sequence"/>
</dbReference>
<dbReference type="AlphaFoldDB" id="A0A9X3CFC4"/>